<dbReference type="PANTHER" id="PTHR34961:SF1">
    <property type="entry name" value="ROOT MERISTEM GROWTH FACTOR 10"/>
    <property type="match status" value="1"/>
</dbReference>
<organism evidence="3 4">
    <name type="scientific">Coptis chinensis</name>
    <dbReference type="NCBI Taxonomy" id="261450"/>
    <lineage>
        <taxon>Eukaryota</taxon>
        <taxon>Viridiplantae</taxon>
        <taxon>Streptophyta</taxon>
        <taxon>Embryophyta</taxon>
        <taxon>Tracheophyta</taxon>
        <taxon>Spermatophyta</taxon>
        <taxon>Magnoliopsida</taxon>
        <taxon>Ranunculales</taxon>
        <taxon>Ranunculaceae</taxon>
        <taxon>Coptidoideae</taxon>
        <taxon>Coptis</taxon>
    </lineage>
</organism>
<feature type="signal peptide" evidence="2">
    <location>
        <begin position="1"/>
        <end position="30"/>
    </location>
</feature>
<accession>A0A835HP71</accession>
<feature type="compositionally biased region" description="Basic residues" evidence="1">
    <location>
        <begin position="122"/>
        <end position="131"/>
    </location>
</feature>
<evidence type="ECO:0000313" key="3">
    <source>
        <dbReference type="EMBL" id="KAF9600523.1"/>
    </source>
</evidence>
<keyword evidence="2" id="KW-0732">Signal</keyword>
<dbReference type="InterPro" id="IPR053313">
    <property type="entry name" value="RGF"/>
</dbReference>
<keyword evidence="4" id="KW-1185">Reference proteome</keyword>
<feature type="region of interest" description="Disordered" evidence="1">
    <location>
        <begin position="110"/>
        <end position="149"/>
    </location>
</feature>
<feature type="chain" id="PRO_5032974322" evidence="2">
    <location>
        <begin position="31"/>
        <end position="149"/>
    </location>
</feature>
<dbReference type="EMBL" id="JADFTS010000006">
    <property type="protein sequence ID" value="KAF9600523.1"/>
    <property type="molecule type" value="Genomic_DNA"/>
</dbReference>
<dbReference type="PANTHER" id="PTHR34961">
    <property type="entry name" value="TRANSMEMBRANE PROTEIN"/>
    <property type="match status" value="1"/>
</dbReference>
<evidence type="ECO:0000256" key="1">
    <source>
        <dbReference type="SAM" id="MobiDB-lite"/>
    </source>
</evidence>
<protein>
    <submittedName>
        <fullName evidence="3">Uncharacterized protein</fullName>
    </submittedName>
</protein>
<evidence type="ECO:0000256" key="2">
    <source>
        <dbReference type="SAM" id="SignalP"/>
    </source>
</evidence>
<reference evidence="3 4" key="1">
    <citation type="submission" date="2020-10" db="EMBL/GenBank/DDBJ databases">
        <title>The Coptis chinensis genome and diversification of protoberbering-type alkaloids.</title>
        <authorList>
            <person name="Wang B."/>
            <person name="Shu S."/>
            <person name="Song C."/>
            <person name="Liu Y."/>
        </authorList>
    </citation>
    <scope>NUCLEOTIDE SEQUENCE [LARGE SCALE GENOMIC DNA]</scope>
    <source>
        <strain evidence="3">HL-2020</strain>
        <tissue evidence="3">Leaf</tissue>
    </source>
</reference>
<name>A0A835HP71_9MAGN</name>
<proteinExistence type="predicted"/>
<dbReference type="OrthoDB" id="1935364at2759"/>
<sequence>MLHYLLLLRHAMVSFFIIHLLFLSVHACNAQHLLVVDEELKGVSSTSSKEVDQMSVHKPSASLKVKHSLAQNIPKQHHNVANGRVVIKVKRVRASKQMLINDNGKLIKNDTEELKGSTKSGRVNHKRRSRHPGFNLDYAPPLTHPPSHN</sequence>
<comment type="caution">
    <text evidence="3">The sequence shown here is derived from an EMBL/GenBank/DDBJ whole genome shotgun (WGS) entry which is preliminary data.</text>
</comment>
<dbReference type="Proteomes" id="UP000631114">
    <property type="component" value="Unassembled WGS sequence"/>
</dbReference>
<dbReference type="AlphaFoldDB" id="A0A835HP71"/>
<evidence type="ECO:0000313" key="4">
    <source>
        <dbReference type="Proteomes" id="UP000631114"/>
    </source>
</evidence>
<gene>
    <name evidence="3" type="ORF">IFM89_009972</name>
</gene>